<name>A0A4U0R772_9RHOB</name>
<keyword evidence="4" id="KW-1185">Reference proteome</keyword>
<keyword evidence="2" id="KW-0812">Transmembrane</keyword>
<reference evidence="3 4" key="1">
    <citation type="submission" date="2019-04" db="EMBL/GenBank/DDBJ databases">
        <authorList>
            <person name="Li J."/>
        </authorList>
    </citation>
    <scope>NUCLEOTIDE SEQUENCE [LARGE SCALE GENOMIC DNA]</scope>
    <source>
        <strain evidence="3 4">KCTC 42687</strain>
    </source>
</reference>
<evidence type="ECO:0000256" key="2">
    <source>
        <dbReference type="SAM" id="Phobius"/>
    </source>
</evidence>
<dbReference type="AlphaFoldDB" id="A0A4U0R772"/>
<protein>
    <submittedName>
        <fullName evidence="3">Uncharacterized protein</fullName>
    </submittedName>
</protein>
<comment type="caution">
    <text evidence="3">The sequence shown here is derived from an EMBL/GenBank/DDBJ whole genome shotgun (WGS) entry which is preliminary data.</text>
</comment>
<keyword evidence="2" id="KW-0472">Membrane</keyword>
<evidence type="ECO:0000313" key="4">
    <source>
        <dbReference type="Proteomes" id="UP000309747"/>
    </source>
</evidence>
<dbReference type="Proteomes" id="UP000309747">
    <property type="component" value="Unassembled WGS sequence"/>
</dbReference>
<sequence length="82" mass="8285">MTRPTPSEPRDPAGSTPLPGQSDAASAAGDTRTDASAGEGGATSDMSFTRIQPKTGAMMMLGTIGLPLAIILLLVIVVLIAF</sequence>
<organism evidence="3 4">
    <name type="scientific">Paracoccus gahaiensis</name>
    <dbReference type="NCBI Taxonomy" id="1706839"/>
    <lineage>
        <taxon>Bacteria</taxon>
        <taxon>Pseudomonadati</taxon>
        <taxon>Pseudomonadota</taxon>
        <taxon>Alphaproteobacteria</taxon>
        <taxon>Rhodobacterales</taxon>
        <taxon>Paracoccaceae</taxon>
        <taxon>Paracoccus</taxon>
    </lineage>
</organism>
<dbReference type="EMBL" id="SUNI01000013">
    <property type="protein sequence ID" value="TJZ90901.1"/>
    <property type="molecule type" value="Genomic_DNA"/>
</dbReference>
<dbReference type="OrthoDB" id="7779283at2"/>
<evidence type="ECO:0000313" key="3">
    <source>
        <dbReference type="EMBL" id="TJZ90901.1"/>
    </source>
</evidence>
<feature type="transmembrane region" description="Helical" evidence="2">
    <location>
        <begin position="56"/>
        <end position="81"/>
    </location>
</feature>
<feature type="region of interest" description="Disordered" evidence="1">
    <location>
        <begin position="1"/>
        <end position="48"/>
    </location>
</feature>
<gene>
    <name evidence="3" type="ORF">FA743_13410</name>
</gene>
<keyword evidence="2" id="KW-1133">Transmembrane helix</keyword>
<accession>A0A4U0R772</accession>
<proteinExistence type="predicted"/>
<dbReference type="RefSeq" id="WP_136886613.1">
    <property type="nucleotide sequence ID" value="NZ_SUNI01000013.1"/>
</dbReference>
<evidence type="ECO:0000256" key="1">
    <source>
        <dbReference type="SAM" id="MobiDB-lite"/>
    </source>
</evidence>